<name>A0ABS3JTB8_9BACT</name>
<dbReference type="EMBL" id="JAFMYW010000028">
    <property type="protein sequence ID" value="MBO0953265.1"/>
    <property type="molecule type" value="Genomic_DNA"/>
</dbReference>
<proteinExistence type="predicted"/>
<dbReference type="Proteomes" id="UP000664628">
    <property type="component" value="Unassembled WGS sequence"/>
</dbReference>
<organism evidence="1 2">
    <name type="scientific">Fibrella forsythiae</name>
    <dbReference type="NCBI Taxonomy" id="2817061"/>
    <lineage>
        <taxon>Bacteria</taxon>
        <taxon>Pseudomonadati</taxon>
        <taxon>Bacteroidota</taxon>
        <taxon>Cytophagia</taxon>
        <taxon>Cytophagales</taxon>
        <taxon>Spirosomataceae</taxon>
        <taxon>Fibrella</taxon>
    </lineage>
</organism>
<gene>
    <name evidence="1" type="ORF">J2I46_32135</name>
</gene>
<evidence type="ECO:0000313" key="1">
    <source>
        <dbReference type="EMBL" id="MBO0953265.1"/>
    </source>
</evidence>
<reference evidence="1 2" key="1">
    <citation type="submission" date="2021-03" db="EMBL/GenBank/DDBJ databases">
        <title>Fibrella sp. HMF5405 genome sequencing and assembly.</title>
        <authorList>
            <person name="Kang H."/>
            <person name="Kim H."/>
            <person name="Bae S."/>
            <person name="Joh K."/>
        </authorList>
    </citation>
    <scope>NUCLEOTIDE SEQUENCE [LARGE SCALE GENOMIC DNA]</scope>
    <source>
        <strain evidence="1 2">HMF5405</strain>
    </source>
</reference>
<accession>A0ABS3JTB8</accession>
<protein>
    <submittedName>
        <fullName evidence="1">Uncharacterized protein</fullName>
    </submittedName>
</protein>
<comment type="caution">
    <text evidence="1">The sequence shown here is derived from an EMBL/GenBank/DDBJ whole genome shotgun (WGS) entry which is preliminary data.</text>
</comment>
<evidence type="ECO:0000313" key="2">
    <source>
        <dbReference type="Proteomes" id="UP000664628"/>
    </source>
</evidence>
<sequence length="72" mass="7998">MKLIKIWGRPCSVQGINSPSGEQAFFLNSDLIAAVTPRKEVILSGGADILNLSGNYYNHIRLHEDVKMEDLI</sequence>
<keyword evidence="2" id="KW-1185">Reference proteome</keyword>
<dbReference type="RefSeq" id="WP_207333217.1">
    <property type="nucleotide sequence ID" value="NZ_JAFMYW010000028.1"/>
</dbReference>